<reference evidence="1" key="1">
    <citation type="journal article" date="2020" name="Stud. Mycol.">
        <title>101 Dothideomycetes genomes: a test case for predicting lifestyles and emergence of pathogens.</title>
        <authorList>
            <person name="Haridas S."/>
            <person name="Albert R."/>
            <person name="Binder M."/>
            <person name="Bloem J."/>
            <person name="Labutti K."/>
            <person name="Salamov A."/>
            <person name="Andreopoulos B."/>
            <person name="Baker S."/>
            <person name="Barry K."/>
            <person name="Bills G."/>
            <person name="Bluhm B."/>
            <person name="Cannon C."/>
            <person name="Castanera R."/>
            <person name="Culley D."/>
            <person name="Daum C."/>
            <person name="Ezra D."/>
            <person name="Gonzalez J."/>
            <person name="Henrissat B."/>
            <person name="Kuo A."/>
            <person name="Liang C."/>
            <person name="Lipzen A."/>
            <person name="Lutzoni F."/>
            <person name="Magnuson J."/>
            <person name="Mondo S."/>
            <person name="Nolan M."/>
            <person name="Ohm R."/>
            <person name="Pangilinan J."/>
            <person name="Park H.-J."/>
            <person name="Ramirez L."/>
            <person name="Alfaro M."/>
            <person name="Sun H."/>
            <person name="Tritt A."/>
            <person name="Yoshinaga Y."/>
            <person name="Zwiers L.-H."/>
            <person name="Turgeon B."/>
            <person name="Goodwin S."/>
            <person name="Spatafora J."/>
            <person name="Crous P."/>
            <person name="Grigoriev I."/>
        </authorList>
    </citation>
    <scope>NUCLEOTIDE SEQUENCE</scope>
    <source>
        <strain evidence="1">ATCC 200398</strain>
    </source>
</reference>
<comment type="caution">
    <text evidence="1">The sequence shown here is derived from an EMBL/GenBank/DDBJ whole genome shotgun (WGS) entry which is preliminary data.</text>
</comment>
<dbReference type="EMBL" id="MU003557">
    <property type="protein sequence ID" value="KAF2462934.1"/>
    <property type="molecule type" value="Genomic_DNA"/>
</dbReference>
<name>A0ACB6Q7S9_9PLEO</name>
<accession>A0ACB6Q7S9</accession>
<dbReference type="Proteomes" id="UP000799755">
    <property type="component" value="Unassembled WGS sequence"/>
</dbReference>
<proteinExistence type="predicted"/>
<organism evidence="1 2">
    <name type="scientific">Lindgomyces ingoldianus</name>
    <dbReference type="NCBI Taxonomy" id="673940"/>
    <lineage>
        <taxon>Eukaryota</taxon>
        <taxon>Fungi</taxon>
        <taxon>Dikarya</taxon>
        <taxon>Ascomycota</taxon>
        <taxon>Pezizomycotina</taxon>
        <taxon>Dothideomycetes</taxon>
        <taxon>Pleosporomycetidae</taxon>
        <taxon>Pleosporales</taxon>
        <taxon>Lindgomycetaceae</taxon>
        <taxon>Lindgomyces</taxon>
    </lineage>
</organism>
<evidence type="ECO:0000313" key="1">
    <source>
        <dbReference type="EMBL" id="KAF2462934.1"/>
    </source>
</evidence>
<evidence type="ECO:0000313" key="2">
    <source>
        <dbReference type="Proteomes" id="UP000799755"/>
    </source>
</evidence>
<gene>
    <name evidence="1" type="ORF">BDR25DRAFT_363348</name>
</gene>
<keyword evidence="2" id="KW-1185">Reference proteome</keyword>
<sequence length="464" mass="51513">MLQNAAKCCNLQQHTVRISDTTNRLLRASADVYPRLSRPPPLMAPGRPGPALTFIPSPSFSGARAWVYSAGRVASAQTYNSQAATREYALGLCSKAGGIQGSILARLPAYLCAFCERKQYHNSSTVIKEKLLLFLVKERLVRAYITAITNLWREQKALGINSHPSPRVDSVREYLRDTLLDGYTEDEFKRLCSELWTHSADASLSLATVECHFRTLVNLMLGHYMLTRGGDRCSAEILDLKLILCMLSSLAFYLLYCWDLGDKPFPDFTRAIVQQPSPITPSATSLLLYLRECSSTGRTPPSLRTSTRLLTQRQLLNKQRIRELKRELKEELNHPYVPPGGVAGAGRHTAAAPPSLADVDSSRYTSAQASIAPTPSARSPSPSPLPAALELAPELEPAPKHRMCRATVGLQGQPSIAKLDRRWGNKTSKEAAMWQVSQQQQQQRVLLDQLCKHLRVAQKESNRP</sequence>
<protein>
    <submittedName>
        <fullName evidence="1">Uncharacterized protein</fullName>
    </submittedName>
</protein>